<dbReference type="Proteomes" id="UP000309937">
    <property type="component" value="Unassembled WGS sequence"/>
</dbReference>
<gene>
    <name evidence="1" type="ORF">C9Z68_06585</name>
</gene>
<dbReference type="AlphaFoldDB" id="A0A0L6ZWD3"/>
<proteinExistence type="predicted"/>
<name>A0A0L6ZWD3_ECOLX</name>
<evidence type="ECO:0000313" key="1">
    <source>
        <dbReference type="EMBL" id="TJQ17045.1"/>
    </source>
</evidence>
<protein>
    <submittedName>
        <fullName evidence="1">Uncharacterized protein</fullName>
    </submittedName>
</protein>
<accession>A0A0L6ZWD3</accession>
<dbReference type="SUPFAM" id="SSF141571">
    <property type="entry name" value="Pentapeptide repeat-like"/>
    <property type="match status" value="1"/>
</dbReference>
<reference evidence="1 2" key="1">
    <citation type="submission" date="2018-12" db="EMBL/GenBank/DDBJ databases">
        <title>Food and Water Safety Consortium.</title>
        <authorList>
            <person name="Tyson S."/>
            <person name="Peterson C.-L."/>
            <person name="Olson A."/>
            <person name="Tyler S."/>
            <person name="Cabral J."/>
            <person name="Lynch T."/>
            <person name="Knox N."/>
            <person name="Van Domselaar G."/>
            <person name="Graham M."/>
        </authorList>
    </citation>
    <scope>NUCLEOTIDE SEQUENCE [LARGE SCALE GENOMIC DNA]</scope>
    <source>
        <strain evidence="1 2">FWSEC0118</strain>
    </source>
</reference>
<sequence>MFPVSSIGNDLGNDLVRIKMNDIPETPIINDLKALAPGVVKLKQTSNQMLTLICALQPGGTCIIDGDFQQELAYLKNVILYNNSSLRIDFLGYNAQITQRSDNTCELIICEPLNNKKISTDIMNINCSLKEIYNEIRRLNVIFSSGAGDVIDLSYLDLHNVDLTGYDFSNKHMAYATLDPFTLFATKFTKTNMYNINFMRSTHNGTISWNSLLKITPALTSISDDYSREKINFVESCLNELGDLTEDQLKIMRYAIIKSIPTANITDKLEKELTKSIYKNSSKINNYLSKVKLPEMKNFSLEKAYDYIDKIIEEYDCVKKNDYQTDPEINYTVDYNLDYTNSNDLLSDNSLEEERDSVDNSFSDDEFSFNECRFISKEYTYDYDLLNEI</sequence>
<evidence type="ECO:0000313" key="2">
    <source>
        <dbReference type="Proteomes" id="UP000309937"/>
    </source>
</evidence>
<organism evidence="1 2">
    <name type="scientific">Escherichia coli</name>
    <dbReference type="NCBI Taxonomy" id="562"/>
    <lineage>
        <taxon>Bacteria</taxon>
        <taxon>Pseudomonadati</taxon>
        <taxon>Pseudomonadota</taxon>
        <taxon>Gammaproteobacteria</taxon>
        <taxon>Enterobacterales</taxon>
        <taxon>Enterobacteriaceae</taxon>
        <taxon>Escherichia</taxon>
    </lineage>
</organism>
<dbReference type="RefSeq" id="WP_000484647.1">
    <property type="nucleotide sequence ID" value="NZ_CP169309.1"/>
</dbReference>
<dbReference type="EMBL" id="RRGJ01000006">
    <property type="protein sequence ID" value="TJQ17045.1"/>
    <property type="molecule type" value="Genomic_DNA"/>
</dbReference>
<comment type="caution">
    <text evidence="1">The sequence shown here is derived from an EMBL/GenBank/DDBJ whole genome shotgun (WGS) entry which is preliminary data.</text>
</comment>